<feature type="domain" description="Gp28/Gp37-like" evidence="1">
    <location>
        <begin position="5"/>
        <end position="382"/>
    </location>
</feature>
<gene>
    <name evidence="2" type="ORF">EHYA_07588</name>
</gene>
<dbReference type="RefSeq" id="WP_126641634.1">
    <property type="nucleotide sequence ID" value="NZ_BIFH01000035.1"/>
</dbReference>
<dbReference type="AlphaFoldDB" id="A0A401YZ15"/>
<protein>
    <recommendedName>
        <fullName evidence="1">Gp28/Gp37-like domain-containing protein</fullName>
    </recommendedName>
</protein>
<dbReference type="EMBL" id="BIFH01000035">
    <property type="protein sequence ID" value="GCD99866.1"/>
    <property type="molecule type" value="Genomic_DNA"/>
</dbReference>
<evidence type="ECO:0000313" key="2">
    <source>
        <dbReference type="EMBL" id="GCD99866.1"/>
    </source>
</evidence>
<dbReference type="Pfam" id="PF14594">
    <property type="entry name" value="Sipho_Gp37"/>
    <property type="match status" value="1"/>
</dbReference>
<reference evidence="2 3" key="1">
    <citation type="submission" date="2018-12" db="EMBL/GenBank/DDBJ databases">
        <title>Draft genome sequence of Embleya hyalina NBRC 13850T.</title>
        <authorList>
            <person name="Komaki H."/>
            <person name="Hosoyama A."/>
            <person name="Kimura A."/>
            <person name="Ichikawa N."/>
            <person name="Tamura T."/>
        </authorList>
    </citation>
    <scope>NUCLEOTIDE SEQUENCE [LARGE SCALE GENOMIC DNA]</scope>
    <source>
        <strain evidence="2 3">NBRC 13850</strain>
    </source>
</reference>
<sequence>MGYRIEVRDRNLNRVGEIDTWTKLDFTVRYCDKGYWKLLLKDGTAQSRLIEKGGGIAIWQDGVPVPVISGQVEEFNRYFTVEQHTGPGSVYISGQCDNKVAFNRLAWPDPTKPINQQYQAPDNRGASGPAGQALWWELDRSIGDNALVDRRVPGIVIGPNPGLGDIVADSLRFDVLGTKFQEWCKAKSVGYRFVWNPDLRKIVLDIFRPSDKSTKVRFSTELGNLREYTWTLTAPRVTRAIVACQGEGADRYIHQKVDATAEAEWGFSIESFVDRRDLPLKTDPATGLPIKAKAETTDDEFAKAKLAVVEAADAALKEGAGSGNFQIYPIDTEQIQFGRDYFVGDRVTVAVDGEEYSDIVREVNISVEDGGKSSSVTPVIGEQGTNAPLNLYAHVAAMRDRVRRLEARL</sequence>
<comment type="caution">
    <text evidence="2">The sequence shown here is derived from an EMBL/GenBank/DDBJ whole genome shotgun (WGS) entry which is preliminary data.</text>
</comment>
<proteinExistence type="predicted"/>
<dbReference type="OrthoDB" id="3622772at2"/>
<dbReference type="Proteomes" id="UP000286931">
    <property type="component" value="Unassembled WGS sequence"/>
</dbReference>
<dbReference type="InterPro" id="IPR029432">
    <property type="entry name" value="Gp28/Gp37-like_dom"/>
</dbReference>
<name>A0A401YZ15_9ACTN</name>
<accession>A0A401YZ15</accession>
<organism evidence="2 3">
    <name type="scientific">Embleya hyalina</name>
    <dbReference type="NCBI Taxonomy" id="516124"/>
    <lineage>
        <taxon>Bacteria</taxon>
        <taxon>Bacillati</taxon>
        <taxon>Actinomycetota</taxon>
        <taxon>Actinomycetes</taxon>
        <taxon>Kitasatosporales</taxon>
        <taxon>Streptomycetaceae</taxon>
        <taxon>Embleya</taxon>
    </lineage>
</organism>
<evidence type="ECO:0000259" key="1">
    <source>
        <dbReference type="Pfam" id="PF14594"/>
    </source>
</evidence>
<evidence type="ECO:0000313" key="3">
    <source>
        <dbReference type="Proteomes" id="UP000286931"/>
    </source>
</evidence>
<keyword evidence="3" id="KW-1185">Reference proteome</keyword>